<dbReference type="EMBL" id="JBJJXI010000043">
    <property type="protein sequence ID" value="KAL3401743.1"/>
    <property type="molecule type" value="Genomic_DNA"/>
</dbReference>
<organism evidence="2 3">
    <name type="scientific">Trichogramma kaykai</name>
    <dbReference type="NCBI Taxonomy" id="54128"/>
    <lineage>
        <taxon>Eukaryota</taxon>
        <taxon>Metazoa</taxon>
        <taxon>Ecdysozoa</taxon>
        <taxon>Arthropoda</taxon>
        <taxon>Hexapoda</taxon>
        <taxon>Insecta</taxon>
        <taxon>Pterygota</taxon>
        <taxon>Neoptera</taxon>
        <taxon>Endopterygota</taxon>
        <taxon>Hymenoptera</taxon>
        <taxon>Apocrita</taxon>
        <taxon>Proctotrupomorpha</taxon>
        <taxon>Chalcidoidea</taxon>
        <taxon>Trichogrammatidae</taxon>
        <taxon>Trichogramma</taxon>
    </lineage>
</organism>
<sequence>MCLICVILIQLDNIIIIMYETTFFVVIRYLNKKFNFASSTGKLDLTTVMLHYPWHNDVSAKYLISFYELLTCGAITYFLARIFF</sequence>
<comment type="caution">
    <text evidence="2">The sequence shown here is derived from an EMBL/GenBank/DDBJ whole genome shotgun (WGS) entry which is preliminary data.</text>
</comment>
<name>A0ABD2XA80_9HYME</name>
<keyword evidence="1" id="KW-0472">Membrane</keyword>
<keyword evidence="3" id="KW-1185">Reference proteome</keyword>
<proteinExistence type="predicted"/>
<dbReference type="AlphaFoldDB" id="A0ABD2XA80"/>
<gene>
    <name evidence="2" type="ORF">TKK_005105</name>
</gene>
<evidence type="ECO:0000256" key="1">
    <source>
        <dbReference type="SAM" id="Phobius"/>
    </source>
</evidence>
<reference evidence="2 3" key="1">
    <citation type="journal article" date="2024" name="bioRxiv">
        <title>A reference genome for Trichogramma kaykai: A tiny desert-dwelling parasitoid wasp with competing sex-ratio distorters.</title>
        <authorList>
            <person name="Culotta J."/>
            <person name="Lindsey A.R."/>
        </authorList>
    </citation>
    <scope>NUCLEOTIDE SEQUENCE [LARGE SCALE GENOMIC DNA]</scope>
    <source>
        <strain evidence="2 3">KSX58</strain>
    </source>
</reference>
<evidence type="ECO:0000313" key="2">
    <source>
        <dbReference type="EMBL" id="KAL3401743.1"/>
    </source>
</evidence>
<feature type="transmembrane region" description="Helical" evidence="1">
    <location>
        <begin position="7"/>
        <end position="30"/>
    </location>
</feature>
<protein>
    <submittedName>
        <fullName evidence="2">Uncharacterized protein</fullName>
    </submittedName>
</protein>
<accession>A0ABD2XA80</accession>
<keyword evidence="1" id="KW-1133">Transmembrane helix</keyword>
<dbReference type="Proteomes" id="UP001627154">
    <property type="component" value="Unassembled WGS sequence"/>
</dbReference>
<evidence type="ECO:0000313" key="3">
    <source>
        <dbReference type="Proteomes" id="UP001627154"/>
    </source>
</evidence>
<keyword evidence="1" id="KW-0812">Transmembrane</keyword>
<feature type="transmembrane region" description="Helical" evidence="1">
    <location>
        <begin position="62"/>
        <end position="80"/>
    </location>
</feature>